<reference evidence="3" key="2">
    <citation type="submission" date="2015-01" db="EMBL/GenBank/DDBJ databases">
        <title>Evolutionary Origins and Diversification of the Mycorrhizal Mutualists.</title>
        <authorList>
            <consortium name="DOE Joint Genome Institute"/>
            <consortium name="Mycorrhizal Genomics Consortium"/>
            <person name="Kohler A."/>
            <person name="Kuo A."/>
            <person name="Nagy L.G."/>
            <person name="Floudas D."/>
            <person name="Copeland A."/>
            <person name="Barry K.W."/>
            <person name="Cichocki N."/>
            <person name="Veneault-Fourrey C."/>
            <person name="LaButti K."/>
            <person name="Lindquist E.A."/>
            <person name="Lipzen A."/>
            <person name="Lundell T."/>
            <person name="Morin E."/>
            <person name="Murat C."/>
            <person name="Riley R."/>
            <person name="Ohm R."/>
            <person name="Sun H."/>
            <person name="Tunlid A."/>
            <person name="Henrissat B."/>
            <person name="Grigoriev I.V."/>
            <person name="Hibbett D.S."/>
            <person name="Martin F."/>
        </authorList>
    </citation>
    <scope>NUCLEOTIDE SEQUENCE [LARGE SCALE GENOMIC DNA]</scope>
    <source>
        <strain evidence="3">h7</strain>
    </source>
</reference>
<gene>
    <name evidence="2" type="ORF">M413DRAFT_403306</name>
</gene>
<accession>A0A0C3CGV1</accession>
<organism evidence="2 3">
    <name type="scientific">Hebeloma cylindrosporum</name>
    <dbReference type="NCBI Taxonomy" id="76867"/>
    <lineage>
        <taxon>Eukaryota</taxon>
        <taxon>Fungi</taxon>
        <taxon>Dikarya</taxon>
        <taxon>Basidiomycota</taxon>
        <taxon>Agaricomycotina</taxon>
        <taxon>Agaricomycetes</taxon>
        <taxon>Agaricomycetidae</taxon>
        <taxon>Agaricales</taxon>
        <taxon>Agaricineae</taxon>
        <taxon>Hymenogastraceae</taxon>
        <taxon>Hebeloma</taxon>
    </lineage>
</organism>
<evidence type="ECO:0000256" key="1">
    <source>
        <dbReference type="SAM" id="MobiDB-lite"/>
    </source>
</evidence>
<keyword evidence="3" id="KW-1185">Reference proteome</keyword>
<feature type="compositionally biased region" description="Polar residues" evidence="1">
    <location>
        <begin position="144"/>
        <end position="162"/>
    </location>
</feature>
<protein>
    <submittedName>
        <fullName evidence="2">Uncharacterized protein</fullName>
    </submittedName>
</protein>
<dbReference type="AlphaFoldDB" id="A0A0C3CGV1"/>
<name>A0A0C3CGV1_HEBCY</name>
<evidence type="ECO:0000313" key="3">
    <source>
        <dbReference type="Proteomes" id="UP000053424"/>
    </source>
</evidence>
<sequence length="174" mass="19767">MSRSLNGPHVWRHVMPCVLKNFMFNYGLISVQGCLANYIPCSWPKTKTWKRLARIYTSQATGLGVVARIPWGSHPRCNGEGSRSKMIACFADTEHVCTSTSILHSSRPVTIVSRRKGGRKSIHHSDDHPRYVEHSTRRRKKQQILRTQKTCNPSAPGSSIDITKTKEARLREEK</sequence>
<dbReference type="HOGENOM" id="CLU_1540259_0_0_1"/>
<proteinExistence type="predicted"/>
<dbReference type="EMBL" id="KN831776">
    <property type="protein sequence ID" value="KIM43384.1"/>
    <property type="molecule type" value="Genomic_DNA"/>
</dbReference>
<reference evidence="2 3" key="1">
    <citation type="submission" date="2014-04" db="EMBL/GenBank/DDBJ databases">
        <authorList>
            <consortium name="DOE Joint Genome Institute"/>
            <person name="Kuo A."/>
            <person name="Gay G."/>
            <person name="Dore J."/>
            <person name="Kohler A."/>
            <person name="Nagy L.G."/>
            <person name="Floudas D."/>
            <person name="Copeland A."/>
            <person name="Barry K.W."/>
            <person name="Cichocki N."/>
            <person name="Veneault-Fourrey C."/>
            <person name="LaButti K."/>
            <person name="Lindquist E.A."/>
            <person name="Lipzen A."/>
            <person name="Lundell T."/>
            <person name="Morin E."/>
            <person name="Murat C."/>
            <person name="Sun H."/>
            <person name="Tunlid A."/>
            <person name="Henrissat B."/>
            <person name="Grigoriev I.V."/>
            <person name="Hibbett D.S."/>
            <person name="Martin F."/>
            <person name="Nordberg H.P."/>
            <person name="Cantor M.N."/>
            <person name="Hua S.X."/>
        </authorList>
    </citation>
    <scope>NUCLEOTIDE SEQUENCE [LARGE SCALE GENOMIC DNA]</scope>
    <source>
        <strain evidence="3">h7</strain>
    </source>
</reference>
<evidence type="ECO:0000313" key="2">
    <source>
        <dbReference type="EMBL" id="KIM43384.1"/>
    </source>
</evidence>
<feature type="compositionally biased region" description="Basic and acidic residues" evidence="1">
    <location>
        <begin position="123"/>
        <end position="135"/>
    </location>
</feature>
<feature type="compositionally biased region" description="Basic and acidic residues" evidence="1">
    <location>
        <begin position="163"/>
        <end position="174"/>
    </location>
</feature>
<feature type="region of interest" description="Disordered" evidence="1">
    <location>
        <begin position="114"/>
        <end position="174"/>
    </location>
</feature>
<dbReference type="PROSITE" id="PS51257">
    <property type="entry name" value="PROKAR_LIPOPROTEIN"/>
    <property type="match status" value="1"/>
</dbReference>
<dbReference type="Proteomes" id="UP000053424">
    <property type="component" value="Unassembled WGS sequence"/>
</dbReference>